<dbReference type="AlphaFoldDB" id="A0A3E2NWK5"/>
<organism evidence="10 11">
    <name type="scientific">Mucilaginibacter terrenus</name>
    <dbReference type="NCBI Taxonomy" id="2482727"/>
    <lineage>
        <taxon>Bacteria</taxon>
        <taxon>Pseudomonadati</taxon>
        <taxon>Bacteroidota</taxon>
        <taxon>Sphingobacteriia</taxon>
        <taxon>Sphingobacteriales</taxon>
        <taxon>Sphingobacteriaceae</taxon>
        <taxon>Mucilaginibacter</taxon>
    </lineage>
</organism>
<dbReference type="Pfam" id="PF07568">
    <property type="entry name" value="HisKA_2"/>
    <property type="match status" value="1"/>
</dbReference>
<comment type="caution">
    <text evidence="10">The sequence shown here is derived from an EMBL/GenBank/DDBJ whole genome shotgun (WGS) entry which is preliminary data.</text>
</comment>
<evidence type="ECO:0000256" key="6">
    <source>
        <dbReference type="ARBA" id="ARBA00022777"/>
    </source>
</evidence>
<keyword evidence="5" id="KW-0547">Nucleotide-binding</keyword>
<evidence type="ECO:0000256" key="5">
    <source>
        <dbReference type="ARBA" id="ARBA00022741"/>
    </source>
</evidence>
<dbReference type="InterPro" id="IPR011990">
    <property type="entry name" value="TPR-like_helical_dom_sf"/>
</dbReference>
<dbReference type="PANTHER" id="PTHR41523:SF8">
    <property type="entry name" value="ETHYLENE RESPONSE SENSOR PROTEIN"/>
    <property type="match status" value="1"/>
</dbReference>
<feature type="domain" description="Histidine kinase/HSP90-like ATPase" evidence="9">
    <location>
        <begin position="647"/>
        <end position="745"/>
    </location>
</feature>
<dbReference type="SUPFAM" id="SSF55874">
    <property type="entry name" value="ATPase domain of HSP90 chaperone/DNA topoisomerase II/histidine kinase"/>
    <property type="match status" value="1"/>
</dbReference>
<comment type="catalytic activity">
    <reaction evidence="1">
        <text>ATP + protein L-histidine = ADP + protein N-phospho-L-histidine.</text>
        <dbReference type="EC" id="2.7.13.3"/>
    </reaction>
</comment>
<dbReference type="InterPro" id="IPR011495">
    <property type="entry name" value="Sig_transdc_His_kin_sub2_dim/P"/>
</dbReference>
<evidence type="ECO:0000256" key="8">
    <source>
        <dbReference type="SAM" id="Phobius"/>
    </source>
</evidence>
<evidence type="ECO:0000256" key="7">
    <source>
        <dbReference type="ARBA" id="ARBA00022840"/>
    </source>
</evidence>
<dbReference type="OrthoDB" id="1523170at2"/>
<dbReference type="Gene3D" id="3.30.450.20">
    <property type="entry name" value="PAS domain"/>
    <property type="match status" value="1"/>
</dbReference>
<dbReference type="GO" id="GO:0005524">
    <property type="term" value="F:ATP binding"/>
    <property type="evidence" value="ECO:0007669"/>
    <property type="project" value="UniProtKB-KW"/>
</dbReference>
<keyword evidence="3" id="KW-0597">Phosphoprotein</keyword>
<dbReference type="EMBL" id="QWDE01000001">
    <property type="protein sequence ID" value="RFZ85240.1"/>
    <property type="molecule type" value="Genomic_DNA"/>
</dbReference>
<gene>
    <name evidence="10" type="ORF">DYU05_06470</name>
</gene>
<dbReference type="InterPro" id="IPR036890">
    <property type="entry name" value="HATPase_C_sf"/>
</dbReference>
<dbReference type="GO" id="GO:0004673">
    <property type="term" value="F:protein histidine kinase activity"/>
    <property type="evidence" value="ECO:0007669"/>
    <property type="project" value="UniProtKB-EC"/>
</dbReference>
<keyword evidence="7" id="KW-0067">ATP-binding</keyword>
<dbReference type="Proteomes" id="UP000260823">
    <property type="component" value="Unassembled WGS sequence"/>
</dbReference>
<dbReference type="EC" id="2.7.13.3" evidence="2"/>
<evidence type="ECO:0000256" key="1">
    <source>
        <dbReference type="ARBA" id="ARBA00000085"/>
    </source>
</evidence>
<dbReference type="SMART" id="SM00387">
    <property type="entry name" value="HATPase_c"/>
    <property type="match status" value="1"/>
</dbReference>
<keyword evidence="6" id="KW-0418">Kinase</keyword>
<keyword evidence="4" id="KW-0808">Transferase</keyword>
<keyword evidence="8" id="KW-1133">Transmembrane helix</keyword>
<protein>
    <recommendedName>
        <fullName evidence="2">histidine kinase</fullName>
        <ecNumber evidence="2">2.7.13.3</ecNumber>
    </recommendedName>
</protein>
<evidence type="ECO:0000259" key="9">
    <source>
        <dbReference type="SMART" id="SM00387"/>
    </source>
</evidence>
<evidence type="ECO:0000256" key="2">
    <source>
        <dbReference type="ARBA" id="ARBA00012438"/>
    </source>
</evidence>
<dbReference type="SUPFAM" id="SSF48452">
    <property type="entry name" value="TPR-like"/>
    <property type="match status" value="2"/>
</dbReference>
<dbReference type="Gene3D" id="3.30.565.10">
    <property type="entry name" value="Histidine kinase-like ATPase, C-terminal domain"/>
    <property type="match status" value="1"/>
</dbReference>
<evidence type="ECO:0000313" key="10">
    <source>
        <dbReference type="EMBL" id="RFZ85240.1"/>
    </source>
</evidence>
<feature type="transmembrane region" description="Helical" evidence="8">
    <location>
        <begin position="492"/>
        <end position="512"/>
    </location>
</feature>
<keyword evidence="11" id="KW-1185">Reference proteome</keyword>
<dbReference type="PANTHER" id="PTHR41523">
    <property type="entry name" value="TWO-COMPONENT SYSTEM SENSOR PROTEIN"/>
    <property type="match status" value="1"/>
</dbReference>
<dbReference type="InterPro" id="IPR003594">
    <property type="entry name" value="HATPase_dom"/>
</dbReference>
<dbReference type="Pfam" id="PF13581">
    <property type="entry name" value="HATPase_c_2"/>
    <property type="match status" value="1"/>
</dbReference>
<proteinExistence type="predicted"/>
<evidence type="ECO:0000256" key="4">
    <source>
        <dbReference type="ARBA" id="ARBA00022679"/>
    </source>
</evidence>
<evidence type="ECO:0000256" key="3">
    <source>
        <dbReference type="ARBA" id="ARBA00022553"/>
    </source>
</evidence>
<sequence>MRDASLRITLIMTVMLKKLLIIFTFLIYVVNSSFGQQKLIRQLQNTQSDTARLRLFQQLGDLYQNRRHGKNFPDLDTASSYYLKALALSDRVSDTSKYSKYELLMRLGEIAISRNDVTKGTTYFKQSADHYHQKGIPEFEAKVWERLGTKLNYPTDADLHVPQYYLKAINIYQKLHNIDKVIRLYFAIAINHYYKKNTAGSEKLCLEVISKYKDTKYRNLELLYHQLALINRYNGNLNKALAYSLNGIKRMESTKDSTYAHVMFGEVAQVYQAIGDQNESIYYYKKTIAIRERLNMPQQFIFRTAGFVVQMLVSQNKAAEGLSYIQSLEKKHTPDSDYEAGMIAQAKAYCYDALGKTSMAEKNYLIMMYGLGRDSTDLGAIAHLDIAKFYADHKKFTQAAKYLEKLVPIDAFMSRDKEGLLAKVDSFNNQYVSAIDHFQRYKVINDSIFNIAKTKQIQQLQVEYETENKDKDIKLLKSNNLIQQGKVQQANYVRNVTLAGILLLALFLAFLYKGYRFKQRKNESLNQLITEKDGLLVEKDKLLVEKQWLLKEIHHRVKNNLAIVMGLLNRQSAYIDNEVALAAIKNSQNRMRSIALIHQKLYQSECLDLIQMPEYIEELIGHLKDSFDLGSRIIFEKTIDPIALDVSQAVPIGLIINEAVTNAIKYAFPNNVEGVIYISLIQTGTKQNELRIKDCGPGFNRGINPTKFNSLGMNLMKGLSKQINGRFALEEDNGITIKIVFETEEFVATASSSSKPG</sequence>
<reference evidence="10 11" key="1">
    <citation type="submission" date="2018-08" db="EMBL/GenBank/DDBJ databases">
        <title>Mucilaginibacter terrae sp. nov., isolated from manganese diggings.</title>
        <authorList>
            <person name="Huang Y."/>
            <person name="Zhou Z."/>
        </authorList>
    </citation>
    <scope>NUCLEOTIDE SEQUENCE [LARGE SCALE GENOMIC DNA]</scope>
    <source>
        <strain evidence="10 11">ZH6</strain>
    </source>
</reference>
<keyword evidence="8" id="KW-0472">Membrane</keyword>
<evidence type="ECO:0000313" key="11">
    <source>
        <dbReference type="Proteomes" id="UP000260823"/>
    </source>
</evidence>
<accession>A0A3E2NWK5</accession>
<dbReference type="Gene3D" id="1.25.40.10">
    <property type="entry name" value="Tetratricopeptide repeat domain"/>
    <property type="match status" value="2"/>
</dbReference>
<keyword evidence="8" id="KW-0812">Transmembrane</keyword>
<name>A0A3E2NWK5_9SPHI</name>